<dbReference type="InterPro" id="IPR011925">
    <property type="entry name" value="LolCE_TM"/>
</dbReference>
<dbReference type="InterPro" id="IPR051447">
    <property type="entry name" value="Lipoprotein-release_system"/>
</dbReference>
<evidence type="ECO:0000256" key="4">
    <source>
        <dbReference type="ARBA" id="ARBA00022475"/>
    </source>
</evidence>
<dbReference type="GO" id="GO:0098797">
    <property type="term" value="C:plasma membrane protein complex"/>
    <property type="evidence" value="ECO:0007669"/>
    <property type="project" value="TreeGrafter"/>
</dbReference>
<accession>A0A948W2S0</accession>
<keyword evidence="4" id="KW-1003">Cell membrane</keyword>
<keyword evidence="5 8" id="KW-0812">Transmembrane</keyword>
<dbReference type="PANTHER" id="PTHR30489:SF0">
    <property type="entry name" value="LIPOPROTEIN-RELEASING SYSTEM TRANSMEMBRANE PROTEIN LOLE"/>
    <property type="match status" value="1"/>
</dbReference>
<protein>
    <submittedName>
        <fullName evidence="11">Lipoprotein-releasing ABC transporter permease subunit</fullName>
    </submittedName>
</protein>
<proteinExistence type="inferred from homology"/>
<feature type="transmembrane region" description="Helical" evidence="8">
    <location>
        <begin position="276"/>
        <end position="299"/>
    </location>
</feature>
<dbReference type="PANTHER" id="PTHR30489">
    <property type="entry name" value="LIPOPROTEIN-RELEASING SYSTEM TRANSMEMBRANE PROTEIN LOLE"/>
    <property type="match status" value="1"/>
</dbReference>
<dbReference type="AlphaFoldDB" id="A0A948W2S0"/>
<dbReference type="GO" id="GO:0044874">
    <property type="term" value="P:lipoprotein localization to outer membrane"/>
    <property type="evidence" value="ECO:0007669"/>
    <property type="project" value="TreeGrafter"/>
</dbReference>
<evidence type="ECO:0000313" key="11">
    <source>
        <dbReference type="EMBL" id="MBU2690277.1"/>
    </source>
</evidence>
<evidence type="ECO:0000256" key="7">
    <source>
        <dbReference type="ARBA" id="ARBA00023136"/>
    </source>
</evidence>
<organism evidence="11 12">
    <name type="scientific">Eiseniibacteriota bacterium</name>
    <dbReference type="NCBI Taxonomy" id="2212470"/>
    <lineage>
        <taxon>Bacteria</taxon>
        <taxon>Candidatus Eiseniibacteriota</taxon>
    </lineage>
</organism>
<name>A0A948W2S0_UNCEI</name>
<keyword evidence="7 8" id="KW-0472">Membrane</keyword>
<keyword evidence="3" id="KW-0813">Transport</keyword>
<dbReference type="Proteomes" id="UP000777784">
    <property type="component" value="Unassembled WGS sequence"/>
</dbReference>
<dbReference type="EMBL" id="JAHJDP010000028">
    <property type="protein sequence ID" value="MBU2690277.1"/>
    <property type="molecule type" value="Genomic_DNA"/>
</dbReference>
<dbReference type="GO" id="GO:0042953">
    <property type="term" value="P:lipoprotein transport"/>
    <property type="evidence" value="ECO:0007669"/>
    <property type="project" value="InterPro"/>
</dbReference>
<comment type="caution">
    <text evidence="11">The sequence shown here is derived from an EMBL/GenBank/DDBJ whole genome shotgun (WGS) entry which is preliminary data.</text>
</comment>
<evidence type="ECO:0000256" key="1">
    <source>
        <dbReference type="ARBA" id="ARBA00004651"/>
    </source>
</evidence>
<feature type="transmembrane region" description="Helical" evidence="8">
    <location>
        <begin position="372"/>
        <end position="394"/>
    </location>
</feature>
<feature type="transmembrane region" description="Helical" evidence="8">
    <location>
        <begin position="320"/>
        <end position="352"/>
    </location>
</feature>
<evidence type="ECO:0000256" key="6">
    <source>
        <dbReference type="ARBA" id="ARBA00022989"/>
    </source>
</evidence>
<dbReference type="Pfam" id="PF12704">
    <property type="entry name" value="MacB_PCD"/>
    <property type="match status" value="1"/>
</dbReference>
<dbReference type="NCBIfam" id="TIGR02212">
    <property type="entry name" value="lolCE"/>
    <property type="match status" value="1"/>
</dbReference>
<dbReference type="InterPro" id="IPR003838">
    <property type="entry name" value="ABC3_permease_C"/>
</dbReference>
<reference evidence="11" key="1">
    <citation type="submission" date="2021-05" db="EMBL/GenBank/DDBJ databases">
        <title>Energy efficiency and biological interactions define the core microbiome of deep oligotrophic groundwater.</title>
        <authorList>
            <person name="Mehrshad M."/>
            <person name="Lopez-Fernandez M."/>
            <person name="Bell E."/>
            <person name="Bernier-Latmani R."/>
            <person name="Bertilsson S."/>
            <person name="Dopson M."/>
        </authorList>
    </citation>
    <scope>NUCLEOTIDE SEQUENCE</scope>
    <source>
        <strain evidence="11">Modern_marine.mb.64</strain>
    </source>
</reference>
<feature type="domain" description="MacB-like periplasmic core" evidence="10">
    <location>
        <begin position="29"/>
        <end position="246"/>
    </location>
</feature>
<dbReference type="InterPro" id="IPR025857">
    <property type="entry name" value="MacB_PCD"/>
</dbReference>
<dbReference type="Pfam" id="PF02687">
    <property type="entry name" value="FtsX"/>
    <property type="match status" value="1"/>
</dbReference>
<evidence type="ECO:0000259" key="10">
    <source>
        <dbReference type="Pfam" id="PF12704"/>
    </source>
</evidence>
<keyword evidence="11" id="KW-0449">Lipoprotein</keyword>
<gene>
    <name evidence="11" type="ORF">KJ970_05055</name>
</gene>
<evidence type="ECO:0000256" key="3">
    <source>
        <dbReference type="ARBA" id="ARBA00022448"/>
    </source>
</evidence>
<feature type="domain" description="ABC3 transporter permease C-terminal" evidence="9">
    <location>
        <begin position="280"/>
        <end position="402"/>
    </location>
</feature>
<evidence type="ECO:0000256" key="5">
    <source>
        <dbReference type="ARBA" id="ARBA00022692"/>
    </source>
</evidence>
<evidence type="ECO:0000259" key="9">
    <source>
        <dbReference type="Pfam" id="PF02687"/>
    </source>
</evidence>
<comment type="subcellular location">
    <subcellularLocation>
        <location evidence="1">Cell membrane</location>
        <topology evidence="1">Multi-pass membrane protein</topology>
    </subcellularLocation>
</comment>
<keyword evidence="6 8" id="KW-1133">Transmembrane helix</keyword>
<evidence type="ECO:0000313" key="12">
    <source>
        <dbReference type="Proteomes" id="UP000777784"/>
    </source>
</evidence>
<sequence>MSLSRFLAKRYLLPKGRHAFHHIINWTSVQGMTLGVMALVIVLSVMNGFEAEVKNRIVGTYAHVMILRYGADGIEDAGRVQAAALQNDEVVAAAPFVYGKAMLSAQGSADGIVVRGIIPEEEVQVSRLSEFIQRDISGLDLSRDDDGRPGLILGVRVAENLGVTVGETVVLVSPVGTKRTPMGFIPKMRTFEVRGLFQSGMYEYDSILAYVGLKEAQSFLGMGDRVTGVGIKIVDMNRAQIVADDIVDSLGGFPYRSTNWIDMNGSLVSWMKIEKLVMSLILGLIVLVAAFNIASGLIMSVMDKKKDIGILKSMGATERGIMNIFVLTGLIVGLVGVTLGTSLGLLACLILDRYPLHLPSDVYFLDTLPLKVQPFDVLIVAAAVLVLCFLATLYPAWKASRLIPVEAIRYE</sequence>
<evidence type="ECO:0000256" key="8">
    <source>
        <dbReference type="SAM" id="Phobius"/>
    </source>
</evidence>
<evidence type="ECO:0000256" key="2">
    <source>
        <dbReference type="ARBA" id="ARBA00005236"/>
    </source>
</evidence>
<comment type="similarity">
    <text evidence="2">Belongs to the ABC-4 integral membrane protein family. LolC/E subfamily.</text>
</comment>